<proteinExistence type="predicted"/>
<evidence type="ECO:0000313" key="2">
    <source>
        <dbReference type="EMBL" id="MBA8879288.1"/>
    </source>
</evidence>
<accession>A0A839ELX8</accession>
<dbReference type="CDD" id="cd01908">
    <property type="entry name" value="YafJ"/>
    <property type="match status" value="1"/>
</dbReference>
<dbReference type="SUPFAM" id="SSF56235">
    <property type="entry name" value="N-terminal nucleophile aminohydrolases (Ntn hydrolases)"/>
    <property type="match status" value="1"/>
</dbReference>
<dbReference type="PANTHER" id="PTHR42824">
    <property type="entry name" value="GLUTAMINE AMIDOTRANSFERASE"/>
    <property type="match status" value="1"/>
</dbReference>
<dbReference type="Gene3D" id="3.60.20.10">
    <property type="entry name" value="Glutamine Phosphoribosylpyrophosphate, subunit 1, domain 1"/>
    <property type="match status" value="1"/>
</dbReference>
<dbReference type="InterPro" id="IPR029055">
    <property type="entry name" value="Ntn_hydrolases_N"/>
</dbReference>
<sequence>MSGLFGFSASEEIDPEIDFALLKPRGQDVHGYLDGWGVAVFDGKAARIFKETRPFAQTALHSPFRGNAFHTRVAISHLNRAEGVRRSVTVADIQPFERELGGRSWVLAHDGALLEHTDLELGFFRPIGESPSERAFCSLLEGVRPGLPKGDAPIDIDRLVACLVRQISVVNNLGLFNFIMSDGEHVFVHAHTVLHTLERTEWAGEAPFAATLIASYPLTDQKGWQRLPSNSLTVFRQGRRITQMPTEGEAPGTAWGEQRAEAQTVQRLRGEAEECWRQHCAQIGDAMNYESG</sequence>
<gene>
    <name evidence="2" type="ORF">FHW16_003006</name>
</gene>
<dbReference type="Pfam" id="PF13230">
    <property type="entry name" value="GATase_4"/>
    <property type="match status" value="1"/>
</dbReference>
<organism evidence="2 3">
    <name type="scientific">Phyllobacterium myrsinacearum</name>
    <dbReference type="NCBI Taxonomy" id="28101"/>
    <lineage>
        <taxon>Bacteria</taxon>
        <taxon>Pseudomonadati</taxon>
        <taxon>Pseudomonadota</taxon>
        <taxon>Alphaproteobacteria</taxon>
        <taxon>Hyphomicrobiales</taxon>
        <taxon>Phyllobacteriaceae</taxon>
        <taxon>Phyllobacterium</taxon>
    </lineage>
</organism>
<reference evidence="2 3" key="1">
    <citation type="submission" date="2020-07" db="EMBL/GenBank/DDBJ databases">
        <title>Genomic Encyclopedia of Type Strains, Phase IV (KMG-V): Genome sequencing to study the core and pangenomes of soil and plant-associated prokaryotes.</title>
        <authorList>
            <person name="Whitman W."/>
        </authorList>
    </citation>
    <scope>NUCLEOTIDE SEQUENCE [LARGE SCALE GENOMIC DNA]</scope>
    <source>
        <strain evidence="2 3">AN3</strain>
    </source>
</reference>
<dbReference type="AlphaFoldDB" id="A0A839ELX8"/>
<evidence type="ECO:0000313" key="3">
    <source>
        <dbReference type="Proteomes" id="UP000549052"/>
    </source>
</evidence>
<dbReference type="PANTHER" id="PTHR42824:SF1">
    <property type="entry name" value="GLUTAMINE AMIDOTRANSFERASE YAFJ-RELATED"/>
    <property type="match status" value="1"/>
</dbReference>
<keyword evidence="2" id="KW-0378">Hydrolase</keyword>
<name>A0A839ELX8_9HYPH</name>
<dbReference type="EC" id="3.5.1.118" evidence="2"/>
<keyword evidence="3" id="KW-1185">Reference proteome</keyword>
<dbReference type="EMBL" id="JACGXN010000003">
    <property type="protein sequence ID" value="MBA8879288.1"/>
    <property type="molecule type" value="Genomic_DNA"/>
</dbReference>
<dbReference type="GO" id="GO:0016740">
    <property type="term" value="F:transferase activity"/>
    <property type="evidence" value="ECO:0007669"/>
    <property type="project" value="UniProtKB-KW"/>
</dbReference>
<dbReference type="RefSeq" id="WP_182549911.1">
    <property type="nucleotide sequence ID" value="NZ_JACGXN010000003.1"/>
</dbReference>
<comment type="caution">
    <text evidence="2">The sequence shown here is derived from an EMBL/GenBank/DDBJ whole genome shotgun (WGS) entry which is preliminary data.</text>
</comment>
<dbReference type="Proteomes" id="UP000549052">
    <property type="component" value="Unassembled WGS sequence"/>
</dbReference>
<dbReference type="GO" id="GO:0016787">
    <property type="term" value="F:hydrolase activity"/>
    <property type="evidence" value="ECO:0007669"/>
    <property type="project" value="UniProtKB-KW"/>
</dbReference>
<dbReference type="InterPro" id="IPR026869">
    <property type="entry name" value="EgtC-like"/>
</dbReference>
<evidence type="ECO:0000256" key="1">
    <source>
        <dbReference type="ARBA" id="ARBA00022962"/>
    </source>
</evidence>
<keyword evidence="2" id="KW-0808">Transferase</keyword>
<keyword evidence="1 2" id="KW-0315">Glutamine amidotransferase</keyword>
<protein>
    <submittedName>
        <fullName evidence="2">Glutamine amidotransferase</fullName>
        <ecNumber evidence="2">3.5.1.118</ecNumber>
    </submittedName>
</protein>